<keyword evidence="8 10" id="KW-1133">Transmembrane helix</keyword>
<dbReference type="InterPro" id="IPR007690">
    <property type="entry name" value="T2SS_GspM"/>
</dbReference>
<keyword evidence="7" id="KW-0653">Protein transport</keyword>
<dbReference type="AlphaFoldDB" id="A0A4R6XN02"/>
<keyword evidence="3" id="KW-0813">Transport</keyword>
<evidence type="ECO:0000256" key="10">
    <source>
        <dbReference type="SAM" id="Phobius"/>
    </source>
</evidence>
<keyword evidence="6 10" id="KW-0812">Transmembrane</keyword>
<comment type="caution">
    <text evidence="11">The sequence shown here is derived from an EMBL/GenBank/DDBJ whole genome shotgun (WGS) entry which is preliminary data.</text>
</comment>
<evidence type="ECO:0000256" key="4">
    <source>
        <dbReference type="ARBA" id="ARBA00022475"/>
    </source>
</evidence>
<dbReference type="RefSeq" id="WP_099019863.1">
    <property type="nucleotide sequence ID" value="NZ_NIHB01000004.1"/>
</dbReference>
<dbReference type="GO" id="GO:0015628">
    <property type="term" value="P:protein secretion by the type II secretion system"/>
    <property type="evidence" value="ECO:0007669"/>
    <property type="project" value="InterPro"/>
</dbReference>
<dbReference type="OrthoDB" id="6624834at2"/>
<comment type="subcellular location">
    <subcellularLocation>
        <location evidence="1">Cell inner membrane</location>
        <topology evidence="1">Single-pass membrane protein</topology>
    </subcellularLocation>
</comment>
<evidence type="ECO:0000256" key="8">
    <source>
        <dbReference type="ARBA" id="ARBA00022989"/>
    </source>
</evidence>
<accession>A0A4R6XN02</accession>
<evidence type="ECO:0000256" key="9">
    <source>
        <dbReference type="ARBA" id="ARBA00023136"/>
    </source>
</evidence>
<gene>
    <name evidence="11" type="ORF">C8D91_2056</name>
</gene>
<keyword evidence="5" id="KW-0997">Cell inner membrane</keyword>
<keyword evidence="4" id="KW-1003">Cell membrane</keyword>
<proteinExistence type="inferred from homology"/>
<dbReference type="GO" id="GO:0005886">
    <property type="term" value="C:plasma membrane"/>
    <property type="evidence" value="ECO:0007669"/>
    <property type="project" value="UniProtKB-SubCell"/>
</dbReference>
<dbReference type="GO" id="GO:0015627">
    <property type="term" value="C:type II protein secretion system complex"/>
    <property type="evidence" value="ECO:0007669"/>
    <property type="project" value="InterPro"/>
</dbReference>
<dbReference type="Pfam" id="PF04612">
    <property type="entry name" value="T2SSM"/>
    <property type="match status" value="1"/>
</dbReference>
<dbReference type="EMBL" id="SNZB01000004">
    <property type="protein sequence ID" value="TDR19500.1"/>
    <property type="molecule type" value="Genomic_DNA"/>
</dbReference>
<sequence length="159" mass="18413">MKQWYTNLTHSERRLIIVGSITVMLALFWTLIYLPINQKIDSQVEIRNRLNDQLIEMQGLGQLSASQLRNIISIPQNMTFSSWVDLQLSQLGLQELVNRTEPIDSKTLTVWLSNAPFDQVIDWLQRIHLSHGIKVDQIDVNVTDRSLGYTNIRMRLVSP</sequence>
<evidence type="ECO:0000313" key="12">
    <source>
        <dbReference type="Proteomes" id="UP000295724"/>
    </source>
</evidence>
<evidence type="ECO:0000256" key="2">
    <source>
        <dbReference type="ARBA" id="ARBA00010637"/>
    </source>
</evidence>
<organism evidence="11 12">
    <name type="scientific">Marinicella litoralis</name>
    <dbReference type="NCBI Taxonomy" id="644220"/>
    <lineage>
        <taxon>Bacteria</taxon>
        <taxon>Pseudomonadati</taxon>
        <taxon>Pseudomonadota</taxon>
        <taxon>Gammaproteobacteria</taxon>
        <taxon>Lysobacterales</taxon>
        <taxon>Marinicellaceae</taxon>
        <taxon>Marinicella</taxon>
    </lineage>
</organism>
<comment type="similarity">
    <text evidence="2">Belongs to the GSP M family.</text>
</comment>
<dbReference type="Gene3D" id="3.30.1360.100">
    <property type="entry name" value="General secretion pathway protein M, EpsM"/>
    <property type="match status" value="1"/>
</dbReference>
<feature type="transmembrane region" description="Helical" evidence="10">
    <location>
        <begin position="15"/>
        <end position="34"/>
    </location>
</feature>
<dbReference type="Proteomes" id="UP000295724">
    <property type="component" value="Unassembled WGS sequence"/>
</dbReference>
<evidence type="ECO:0000256" key="3">
    <source>
        <dbReference type="ARBA" id="ARBA00022448"/>
    </source>
</evidence>
<dbReference type="SUPFAM" id="SSF103054">
    <property type="entry name" value="General secretion pathway protein M, EpsM"/>
    <property type="match status" value="1"/>
</dbReference>
<reference evidence="11 12" key="1">
    <citation type="submission" date="2019-03" db="EMBL/GenBank/DDBJ databases">
        <title>Genomic Encyclopedia of Type Strains, Phase IV (KMG-IV): sequencing the most valuable type-strain genomes for metagenomic binning, comparative biology and taxonomic classification.</title>
        <authorList>
            <person name="Goeker M."/>
        </authorList>
    </citation>
    <scope>NUCLEOTIDE SEQUENCE [LARGE SCALE GENOMIC DNA]</scope>
    <source>
        <strain evidence="11 12">DSM 25488</strain>
    </source>
</reference>
<keyword evidence="9 10" id="KW-0472">Membrane</keyword>
<keyword evidence="12" id="KW-1185">Reference proteome</keyword>
<protein>
    <submittedName>
        <fullName evidence="11">Type II secretory pathway component PulM</fullName>
    </submittedName>
</protein>
<evidence type="ECO:0000256" key="5">
    <source>
        <dbReference type="ARBA" id="ARBA00022519"/>
    </source>
</evidence>
<evidence type="ECO:0000256" key="1">
    <source>
        <dbReference type="ARBA" id="ARBA00004377"/>
    </source>
</evidence>
<evidence type="ECO:0000313" key="11">
    <source>
        <dbReference type="EMBL" id="TDR19500.1"/>
    </source>
</evidence>
<evidence type="ECO:0000256" key="7">
    <source>
        <dbReference type="ARBA" id="ARBA00022927"/>
    </source>
</evidence>
<dbReference type="InterPro" id="IPR023229">
    <property type="entry name" value="T2SS_M_periplasmic_sf"/>
</dbReference>
<evidence type="ECO:0000256" key="6">
    <source>
        <dbReference type="ARBA" id="ARBA00022692"/>
    </source>
</evidence>
<name>A0A4R6XN02_9GAMM</name>